<dbReference type="PROSITE" id="PS51257">
    <property type="entry name" value="PROKAR_LIPOPROTEIN"/>
    <property type="match status" value="1"/>
</dbReference>
<evidence type="ECO:0000256" key="1">
    <source>
        <dbReference type="SAM" id="SignalP"/>
    </source>
</evidence>
<dbReference type="AlphaFoldDB" id="A0A3P6E8F9"/>
<protein>
    <recommendedName>
        <fullName evidence="3">Lipoprotein</fullName>
    </recommendedName>
</protein>
<keyword evidence="1" id="KW-0732">Signal</keyword>
<organism evidence="2">
    <name type="scientific">Brassica oleracea</name>
    <name type="common">Wild cabbage</name>
    <dbReference type="NCBI Taxonomy" id="3712"/>
    <lineage>
        <taxon>Eukaryota</taxon>
        <taxon>Viridiplantae</taxon>
        <taxon>Streptophyta</taxon>
        <taxon>Embryophyta</taxon>
        <taxon>Tracheophyta</taxon>
        <taxon>Spermatophyta</taxon>
        <taxon>Magnoliopsida</taxon>
        <taxon>eudicotyledons</taxon>
        <taxon>Gunneridae</taxon>
        <taxon>Pentapetalae</taxon>
        <taxon>rosids</taxon>
        <taxon>malvids</taxon>
        <taxon>Brassicales</taxon>
        <taxon>Brassicaceae</taxon>
        <taxon>Brassiceae</taxon>
        <taxon>Brassica</taxon>
    </lineage>
</organism>
<reference evidence="2" key="1">
    <citation type="submission" date="2018-11" db="EMBL/GenBank/DDBJ databases">
        <authorList>
            <consortium name="Genoscope - CEA"/>
            <person name="William W."/>
        </authorList>
    </citation>
    <scope>NUCLEOTIDE SEQUENCE</scope>
</reference>
<dbReference type="EMBL" id="LR031875">
    <property type="protein sequence ID" value="VDD30445.1"/>
    <property type="molecule type" value="Genomic_DNA"/>
</dbReference>
<evidence type="ECO:0008006" key="3">
    <source>
        <dbReference type="Google" id="ProtNLM"/>
    </source>
</evidence>
<feature type="chain" id="PRO_5017960796" description="Lipoprotein" evidence="1">
    <location>
        <begin position="19"/>
        <end position="42"/>
    </location>
</feature>
<proteinExistence type="predicted"/>
<gene>
    <name evidence="2" type="ORF">BOLC9T55768H</name>
</gene>
<name>A0A3P6E8F9_BRAOL</name>
<accession>A0A3P6E8F9</accession>
<evidence type="ECO:0000313" key="2">
    <source>
        <dbReference type="EMBL" id="VDD30445.1"/>
    </source>
</evidence>
<feature type="signal peptide" evidence="1">
    <location>
        <begin position="1"/>
        <end position="18"/>
    </location>
</feature>
<sequence length="42" mass="4832">MKASIFFIVALLILSCSSSMIMGINDHEDHCHNYKDSEIWCK</sequence>